<proteinExistence type="predicted"/>
<dbReference type="Proteomes" id="UP001319200">
    <property type="component" value="Unassembled WGS sequence"/>
</dbReference>
<sequence length="198" mass="21872">MRALLIILVCSGLLSCGSRSIVSEQELKDYIINPDHGLCRREAKNGIDMEVVYRPSELVAAQQVAGVTDQKEREKIIRNFDSLAYFVIKLSRNGQEIENAYASDNDKFLQATSYLSSGIAQDLYLVNKGDTIRALDAVYTRMFGAATATTVMAIFDTNVKDLDGSLTFCFGDTGLGLGLNEFEFYTNDINKAPTLNLN</sequence>
<dbReference type="PROSITE" id="PS51257">
    <property type="entry name" value="PROKAR_LIPOPROTEIN"/>
    <property type="match status" value="1"/>
</dbReference>
<evidence type="ECO:0008006" key="3">
    <source>
        <dbReference type="Google" id="ProtNLM"/>
    </source>
</evidence>
<dbReference type="AlphaFoldDB" id="A0AAP2DKS4"/>
<accession>A0AAP2DKS4</accession>
<organism evidence="1 2">
    <name type="scientific">Chryseosolibacter histidini</name>
    <dbReference type="NCBI Taxonomy" id="2782349"/>
    <lineage>
        <taxon>Bacteria</taxon>
        <taxon>Pseudomonadati</taxon>
        <taxon>Bacteroidota</taxon>
        <taxon>Cytophagia</taxon>
        <taxon>Cytophagales</taxon>
        <taxon>Chryseotaleaceae</taxon>
        <taxon>Chryseosolibacter</taxon>
    </lineage>
</organism>
<reference evidence="1 2" key="1">
    <citation type="submission" date="2021-05" db="EMBL/GenBank/DDBJ databases">
        <title>A Polyphasic approach of four new species of the genus Ohtaekwangia: Ohtaekwangia histidinii sp. nov., Ohtaekwangia cretensis sp. nov., Ohtaekwangia indiensis sp. nov., Ohtaekwangia reichenbachii sp. nov. from diverse environment.</title>
        <authorList>
            <person name="Octaviana S."/>
        </authorList>
    </citation>
    <scope>NUCLEOTIDE SEQUENCE [LARGE SCALE GENOMIC DNA]</scope>
    <source>
        <strain evidence="1 2">PWU4</strain>
    </source>
</reference>
<gene>
    <name evidence="1" type="ORF">KK083_09645</name>
</gene>
<comment type="caution">
    <text evidence="1">The sequence shown here is derived from an EMBL/GenBank/DDBJ whole genome shotgun (WGS) entry which is preliminary data.</text>
</comment>
<evidence type="ECO:0000313" key="1">
    <source>
        <dbReference type="EMBL" id="MBT1697138.1"/>
    </source>
</evidence>
<dbReference type="RefSeq" id="WP_254162897.1">
    <property type="nucleotide sequence ID" value="NZ_JAHESF010000007.1"/>
</dbReference>
<dbReference type="EMBL" id="JAHESF010000007">
    <property type="protein sequence ID" value="MBT1697138.1"/>
    <property type="molecule type" value="Genomic_DNA"/>
</dbReference>
<protein>
    <recommendedName>
        <fullName evidence="3">Lipoprotein</fullName>
    </recommendedName>
</protein>
<name>A0AAP2DKS4_9BACT</name>
<keyword evidence="2" id="KW-1185">Reference proteome</keyword>
<evidence type="ECO:0000313" key="2">
    <source>
        <dbReference type="Proteomes" id="UP001319200"/>
    </source>
</evidence>